<dbReference type="InterPro" id="IPR014957">
    <property type="entry name" value="IDEAL_dom"/>
</dbReference>
<accession>A0A9E8M2A6</accession>
<dbReference type="KEGG" id="fhl:OE105_02565"/>
<evidence type="ECO:0000259" key="1">
    <source>
        <dbReference type="SMART" id="SM00914"/>
    </source>
</evidence>
<dbReference type="Pfam" id="PF08858">
    <property type="entry name" value="IDEAL"/>
    <property type="match status" value="1"/>
</dbReference>
<feature type="domain" description="IDEAL" evidence="1">
    <location>
        <begin position="34"/>
        <end position="70"/>
    </location>
</feature>
<dbReference type="Proteomes" id="UP001164726">
    <property type="component" value="Chromosome"/>
</dbReference>
<keyword evidence="3" id="KW-1185">Reference proteome</keyword>
<reference evidence="2" key="1">
    <citation type="submission" date="2022-09" db="EMBL/GenBank/DDBJ databases">
        <title>Complete Genomes of Fervidibacillus albus and Fervidibacillus halotolerans isolated from tidal flat sediments.</title>
        <authorList>
            <person name="Kwon K.K."/>
            <person name="Yang S.-H."/>
            <person name="Park M.J."/>
            <person name="Oh H.-M."/>
        </authorList>
    </citation>
    <scope>NUCLEOTIDE SEQUENCE</scope>
    <source>
        <strain evidence="2">MEBiC13594</strain>
    </source>
</reference>
<dbReference type="AlphaFoldDB" id="A0A9E8M2A6"/>
<proteinExistence type="predicted"/>
<dbReference type="InterPro" id="IPR027393">
    <property type="entry name" value="Virus_scaffolding_prot_C"/>
</dbReference>
<dbReference type="SMART" id="SM00914">
    <property type="entry name" value="IDEAL"/>
    <property type="match status" value="1"/>
</dbReference>
<gene>
    <name evidence="2" type="ORF">OE105_02565</name>
</gene>
<name>A0A9E8M2A6_9BACI</name>
<dbReference type="Gene3D" id="4.10.810.10">
    <property type="entry name" value="Virus Scaffolding Protein, Chain A"/>
    <property type="match status" value="1"/>
</dbReference>
<evidence type="ECO:0000313" key="3">
    <source>
        <dbReference type="Proteomes" id="UP001164726"/>
    </source>
</evidence>
<evidence type="ECO:0000313" key="2">
    <source>
        <dbReference type="EMBL" id="WAA13029.1"/>
    </source>
</evidence>
<organism evidence="2 3">
    <name type="scientific">Fervidibacillus halotolerans</name>
    <dbReference type="NCBI Taxonomy" id="2980027"/>
    <lineage>
        <taxon>Bacteria</taxon>
        <taxon>Bacillati</taxon>
        <taxon>Bacillota</taxon>
        <taxon>Bacilli</taxon>
        <taxon>Bacillales</taxon>
        <taxon>Bacillaceae</taxon>
        <taxon>Fervidibacillus</taxon>
    </lineage>
</organism>
<dbReference type="EMBL" id="CP106877">
    <property type="protein sequence ID" value="WAA13029.1"/>
    <property type="molecule type" value="Genomic_DNA"/>
</dbReference>
<sequence length="79" mass="9479">MNKERSYSELTKAYRTVQMQNKEKFVQTLYIDILLHESLLKEKREKIKREIDSSLDAKDKELFFTLVEQLKKLEAELNA</sequence>
<dbReference type="RefSeq" id="WP_275421168.1">
    <property type="nucleotide sequence ID" value="NZ_CP106877.1"/>
</dbReference>
<protein>
    <submittedName>
        <fullName evidence="2">IDEAL domain-containing protein</fullName>
    </submittedName>
</protein>